<accession>A0A9K3LGM3</accession>
<dbReference type="OrthoDB" id="590761at2759"/>
<feature type="compositionally biased region" description="Basic and acidic residues" evidence="1">
    <location>
        <begin position="234"/>
        <end position="251"/>
    </location>
</feature>
<dbReference type="AlphaFoldDB" id="A0A9K3LGM3"/>
<sequence length="260" mass="29431">MALKPIDGTPLHSAYSFSFMRRGKSNNPKTEGEQGSPATTGTTPTTTSDPPPPEQKQETVHPYENSIKQISTVHTVEEFWETYNYLRRPNDLSYTTDYHCFREGVKPTWEDPANAKGGKWIVRLPKGLASRYWEEVVLALIGGQFPGVPEGEITGLVISIRHSEDILGIWNGNAADRDMVERLREAIKKVLLLPPHAYAAMEYKPHQNALADRSSFRNTQAWKPTSRQTTTDNQHSREKRSGSWGEREHPKPSAHGRAWR</sequence>
<dbReference type="GO" id="GO:0000340">
    <property type="term" value="F:RNA 7-methylguanosine cap binding"/>
    <property type="evidence" value="ECO:0007669"/>
    <property type="project" value="TreeGrafter"/>
</dbReference>
<organism evidence="2 3">
    <name type="scientific">Nitzschia inconspicua</name>
    <dbReference type="NCBI Taxonomy" id="303405"/>
    <lineage>
        <taxon>Eukaryota</taxon>
        <taxon>Sar</taxon>
        <taxon>Stramenopiles</taxon>
        <taxon>Ochrophyta</taxon>
        <taxon>Bacillariophyta</taxon>
        <taxon>Bacillariophyceae</taxon>
        <taxon>Bacillariophycidae</taxon>
        <taxon>Bacillariales</taxon>
        <taxon>Bacillariaceae</taxon>
        <taxon>Nitzschia</taxon>
    </lineage>
</organism>
<dbReference type="Proteomes" id="UP000693970">
    <property type="component" value="Unassembled WGS sequence"/>
</dbReference>
<keyword evidence="3" id="KW-1185">Reference proteome</keyword>
<evidence type="ECO:0000313" key="2">
    <source>
        <dbReference type="EMBL" id="KAG7361712.1"/>
    </source>
</evidence>
<reference evidence="2" key="2">
    <citation type="submission" date="2021-04" db="EMBL/GenBank/DDBJ databases">
        <authorList>
            <person name="Podell S."/>
        </authorList>
    </citation>
    <scope>NUCLEOTIDE SEQUENCE</scope>
    <source>
        <strain evidence="2">Hildebrandi</strain>
    </source>
</reference>
<dbReference type="GO" id="GO:0016281">
    <property type="term" value="C:eukaryotic translation initiation factor 4F complex"/>
    <property type="evidence" value="ECO:0007669"/>
    <property type="project" value="TreeGrafter"/>
</dbReference>
<keyword evidence="2" id="KW-0648">Protein biosynthesis</keyword>
<keyword evidence="2" id="KW-0396">Initiation factor</keyword>
<dbReference type="GO" id="GO:0003743">
    <property type="term" value="F:translation initiation factor activity"/>
    <property type="evidence" value="ECO:0007669"/>
    <property type="project" value="UniProtKB-KW"/>
</dbReference>
<name>A0A9K3LGM3_9STRA</name>
<dbReference type="PROSITE" id="PS00813">
    <property type="entry name" value="IF4E"/>
    <property type="match status" value="1"/>
</dbReference>
<dbReference type="InterPro" id="IPR001040">
    <property type="entry name" value="TIF_eIF_4E"/>
</dbReference>
<dbReference type="Pfam" id="PF01652">
    <property type="entry name" value="IF4E"/>
    <property type="match status" value="1"/>
</dbReference>
<reference evidence="2" key="1">
    <citation type="journal article" date="2021" name="Sci. Rep.">
        <title>Diploid genomic architecture of Nitzschia inconspicua, an elite biomass production diatom.</title>
        <authorList>
            <person name="Oliver A."/>
            <person name="Podell S."/>
            <person name="Pinowska A."/>
            <person name="Traller J.C."/>
            <person name="Smith S.R."/>
            <person name="McClure R."/>
            <person name="Beliaev A."/>
            <person name="Bohutskyi P."/>
            <person name="Hill E.A."/>
            <person name="Rabines A."/>
            <person name="Zheng H."/>
            <person name="Allen L.Z."/>
            <person name="Kuo A."/>
            <person name="Grigoriev I.V."/>
            <person name="Allen A.E."/>
            <person name="Hazlebeck D."/>
            <person name="Allen E.E."/>
        </authorList>
    </citation>
    <scope>NUCLEOTIDE SEQUENCE</scope>
    <source>
        <strain evidence="2">Hildebrandi</strain>
    </source>
</reference>
<dbReference type="EMBL" id="JAGRRH010000013">
    <property type="protein sequence ID" value="KAG7361712.1"/>
    <property type="molecule type" value="Genomic_DNA"/>
</dbReference>
<feature type="region of interest" description="Disordered" evidence="1">
    <location>
        <begin position="210"/>
        <end position="260"/>
    </location>
</feature>
<evidence type="ECO:0000313" key="3">
    <source>
        <dbReference type="Proteomes" id="UP000693970"/>
    </source>
</evidence>
<dbReference type="PANTHER" id="PTHR11960">
    <property type="entry name" value="EUKARYOTIC TRANSLATION INITIATION FACTOR 4E RELATED"/>
    <property type="match status" value="1"/>
</dbReference>
<dbReference type="InterPro" id="IPR019770">
    <property type="entry name" value="TIF_eIF_4E_CS"/>
</dbReference>
<feature type="region of interest" description="Disordered" evidence="1">
    <location>
        <begin position="1"/>
        <end position="61"/>
    </location>
</feature>
<dbReference type="PANTHER" id="PTHR11960:SF18">
    <property type="entry name" value="EUKARYOTIC TRANSLATION INITIATION FACTOR 4E HOMOLOGOUS PROTEIN, ISOFORM B"/>
    <property type="match status" value="1"/>
</dbReference>
<feature type="compositionally biased region" description="Low complexity" evidence="1">
    <location>
        <begin position="37"/>
        <end position="48"/>
    </location>
</feature>
<protein>
    <submittedName>
        <fullName evidence="2">Translation initiation factor 4E</fullName>
    </submittedName>
</protein>
<comment type="caution">
    <text evidence="2">The sequence shown here is derived from an EMBL/GenBank/DDBJ whole genome shotgun (WGS) entry which is preliminary data.</text>
</comment>
<gene>
    <name evidence="2" type="ORF">IV203_036813</name>
</gene>
<proteinExistence type="predicted"/>
<evidence type="ECO:0000256" key="1">
    <source>
        <dbReference type="SAM" id="MobiDB-lite"/>
    </source>
</evidence>
<feature type="compositionally biased region" description="Polar residues" evidence="1">
    <location>
        <begin position="216"/>
        <end position="233"/>
    </location>
</feature>